<dbReference type="Proteomes" id="UP000006558">
    <property type="component" value="Chromosome"/>
</dbReference>
<dbReference type="EMBL" id="CP000702">
    <property type="protein sequence ID" value="ABQ47680.1"/>
    <property type="molecule type" value="Genomic_DNA"/>
</dbReference>
<dbReference type="InterPro" id="IPR001034">
    <property type="entry name" value="DeoR_HTH"/>
</dbReference>
<evidence type="ECO:0000259" key="4">
    <source>
        <dbReference type="PROSITE" id="PS51000"/>
    </source>
</evidence>
<feature type="domain" description="HTH deoR-type" evidence="4">
    <location>
        <begin position="16"/>
        <end position="71"/>
    </location>
</feature>
<dbReference type="KEGG" id="tpt:Tpet_1675"/>
<dbReference type="PROSITE" id="PS51000">
    <property type="entry name" value="HTH_DEOR_2"/>
    <property type="match status" value="1"/>
</dbReference>
<proteinExistence type="predicted"/>
<sequence length="266" mass="30023">MFVIKSFEKKGGVDMKEERLKEILDIVDKNGFISMKDLQEQLGVSMITVRRDVAELVKRNLVKKVHGGIRKVNYFEKETDFMKRLSINREAKEKIAQLALNFVEDGDIIFLDASTTAHIFAKHLASSQKSVHVITNNLLTAMELSKNSDISVVLLTGKVNPENLAVEGSLTIECGKKFSVKKAFVSCRGVTAEEGTYEINTMEMGIKGIFVERAEEIFVLADFSKIGKRSLAHLIPAEKIDHLITDRKPPENQYEIFREKGVEIVY</sequence>
<dbReference type="PANTHER" id="PTHR30363:SF44">
    <property type="entry name" value="AGA OPERON TRANSCRIPTIONAL REPRESSOR-RELATED"/>
    <property type="match status" value="1"/>
</dbReference>
<protein>
    <submittedName>
        <fullName evidence="5">Transcriptional regulator, DeoR family</fullName>
    </submittedName>
</protein>
<keyword evidence="3" id="KW-0804">Transcription</keyword>
<dbReference type="SUPFAM" id="SSF100950">
    <property type="entry name" value="NagB/RpiA/CoA transferase-like"/>
    <property type="match status" value="1"/>
</dbReference>
<dbReference type="SMART" id="SM01134">
    <property type="entry name" value="DeoRC"/>
    <property type="match status" value="1"/>
</dbReference>
<dbReference type="PANTHER" id="PTHR30363">
    <property type="entry name" value="HTH-TYPE TRANSCRIPTIONAL REGULATOR SRLR-RELATED"/>
    <property type="match status" value="1"/>
</dbReference>
<dbReference type="InterPro" id="IPR036388">
    <property type="entry name" value="WH-like_DNA-bd_sf"/>
</dbReference>
<dbReference type="InterPro" id="IPR050313">
    <property type="entry name" value="Carb_Metab_HTH_regulators"/>
</dbReference>
<dbReference type="AlphaFoldDB" id="A5INA7"/>
<dbReference type="GO" id="GO:0003677">
    <property type="term" value="F:DNA binding"/>
    <property type="evidence" value="ECO:0007669"/>
    <property type="project" value="UniProtKB-KW"/>
</dbReference>
<keyword evidence="1" id="KW-0805">Transcription regulation</keyword>
<dbReference type="GO" id="GO:0003700">
    <property type="term" value="F:DNA-binding transcription factor activity"/>
    <property type="evidence" value="ECO:0007669"/>
    <property type="project" value="InterPro"/>
</dbReference>
<keyword evidence="2" id="KW-0238">DNA-binding</keyword>
<evidence type="ECO:0000313" key="6">
    <source>
        <dbReference type="Proteomes" id="UP000006558"/>
    </source>
</evidence>
<dbReference type="STRING" id="390874.Tpet_1675"/>
<dbReference type="PRINTS" id="PR00037">
    <property type="entry name" value="HTHLACR"/>
</dbReference>
<dbReference type="Gene3D" id="3.40.50.1360">
    <property type="match status" value="1"/>
</dbReference>
<dbReference type="InterPro" id="IPR036390">
    <property type="entry name" value="WH_DNA-bd_sf"/>
</dbReference>
<dbReference type="InterPro" id="IPR018356">
    <property type="entry name" value="Tscrpt_reg_HTH_DeoR_CS"/>
</dbReference>
<evidence type="ECO:0000256" key="1">
    <source>
        <dbReference type="ARBA" id="ARBA00023015"/>
    </source>
</evidence>
<organism evidence="5 6">
    <name type="scientific">Thermotoga petrophila (strain ATCC BAA-488 / DSM 13995 / JCM 10881 / RKU-1)</name>
    <dbReference type="NCBI Taxonomy" id="390874"/>
    <lineage>
        <taxon>Bacteria</taxon>
        <taxon>Thermotogati</taxon>
        <taxon>Thermotogota</taxon>
        <taxon>Thermotogae</taxon>
        <taxon>Thermotogales</taxon>
        <taxon>Thermotogaceae</taxon>
        <taxon>Thermotoga</taxon>
    </lineage>
</organism>
<dbReference type="InterPro" id="IPR014036">
    <property type="entry name" value="DeoR-like_C"/>
</dbReference>
<reference evidence="6" key="1">
    <citation type="submission" date="2007-05" db="EMBL/GenBank/DDBJ databases">
        <title>Complete sequence of Thermotoga petrophila RKU-1.</title>
        <authorList>
            <consortium name="US DOE Joint Genome Institute"/>
            <person name="Copeland A."/>
            <person name="Lucas S."/>
            <person name="Lapidus A."/>
            <person name="Barry K."/>
            <person name="Glavina del Rio T."/>
            <person name="Dalin E."/>
            <person name="Tice H."/>
            <person name="Pitluck S."/>
            <person name="Sims D."/>
            <person name="Brettin T."/>
            <person name="Bruce D."/>
            <person name="Detter J.C."/>
            <person name="Han C."/>
            <person name="Tapia R."/>
            <person name="Schmutz J."/>
            <person name="Larimer F."/>
            <person name="Land M."/>
            <person name="Hauser L."/>
            <person name="Kyrpides N."/>
            <person name="Mikhailova N."/>
            <person name="Nelson K."/>
            <person name="Gogarten J.P."/>
            <person name="Noll K."/>
            <person name="Richardson P."/>
        </authorList>
    </citation>
    <scope>NUCLEOTIDE SEQUENCE [LARGE SCALE GENOMIC DNA]</scope>
    <source>
        <strain evidence="6">ATCC BAA-488 / DSM 13995 / JCM 10881 / RKU-1</strain>
    </source>
</reference>
<evidence type="ECO:0000256" key="2">
    <source>
        <dbReference type="ARBA" id="ARBA00023125"/>
    </source>
</evidence>
<gene>
    <name evidence="5" type="ordered locus">Tpet_1675</name>
</gene>
<name>A5INA7_THEP1</name>
<evidence type="ECO:0000256" key="3">
    <source>
        <dbReference type="ARBA" id="ARBA00023163"/>
    </source>
</evidence>
<dbReference type="InterPro" id="IPR037171">
    <property type="entry name" value="NagB/RpiA_transferase-like"/>
</dbReference>
<dbReference type="PROSITE" id="PS00894">
    <property type="entry name" value="HTH_DEOR_1"/>
    <property type="match status" value="1"/>
</dbReference>
<dbReference type="eggNOG" id="COG1349">
    <property type="taxonomic scope" value="Bacteria"/>
</dbReference>
<reference evidence="5 6" key="2">
    <citation type="journal article" date="2009" name="Proc. Natl. Acad. Sci. U.S.A.">
        <title>On the chimeric nature, thermophilic origin, and phylogenetic placement of the Thermotogales.</title>
        <authorList>
            <person name="Zhaxybayeva O."/>
            <person name="Swithers K.S."/>
            <person name="Lapierre P."/>
            <person name="Fournier G.P."/>
            <person name="Bickhart D.M."/>
            <person name="DeBoy R.T."/>
            <person name="Nelson K.E."/>
            <person name="Nesbo C.L."/>
            <person name="Doolittle W.F."/>
            <person name="Gogarten J.P."/>
            <person name="Noll K.M."/>
        </authorList>
    </citation>
    <scope>NUCLEOTIDE SEQUENCE [LARGE SCALE GENOMIC DNA]</scope>
    <source>
        <strain evidence="6">ATCC BAA-488 / DSM 13995 / JCM 10881 / RKU-1</strain>
    </source>
</reference>
<dbReference type="SMART" id="SM00420">
    <property type="entry name" value="HTH_DEOR"/>
    <property type="match status" value="1"/>
</dbReference>
<evidence type="ECO:0000313" key="5">
    <source>
        <dbReference type="EMBL" id="ABQ47680.1"/>
    </source>
</evidence>
<dbReference type="Gene3D" id="1.10.10.10">
    <property type="entry name" value="Winged helix-like DNA-binding domain superfamily/Winged helix DNA-binding domain"/>
    <property type="match status" value="1"/>
</dbReference>
<dbReference type="Pfam" id="PF00455">
    <property type="entry name" value="DeoRC"/>
    <property type="match status" value="1"/>
</dbReference>
<accession>A5INA7</accession>
<dbReference type="SUPFAM" id="SSF46785">
    <property type="entry name" value="Winged helix' DNA-binding domain"/>
    <property type="match status" value="1"/>
</dbReference>
<dbReference type="Pfam" id="PF08220">
    <property type="entry name" value="HTH_DeoR"/>
    <property type="match status" value="1"/>
</dbReference>
<dbReference type="HOGENOM" id="CLU_060699_1_0_0"/>